<name>A0AAX3N5S3_9BACL</name>
<dbReference type="Pfam" id="PF00857">
    <property type="entry name" value="Isochorismatase"/>
    <property type="match status" value="1"/>
</dbReference>
<dbReference type="SUPFAM" id="SSF52499">
    <property type="entry name" value="Isochorismatase-like hydrolases"/>
    <property type="match status" value="1"/>
</dbReference>
<evidence type="ECO:0000256" key="2">
    <source>
        <dbReference type="ARBA" id="ARBA00022801"/>
    </source>
</evidence>
<sequence>MKIALLIVDMQELLLKDQVKPQDKHNACEYINYVADRLRENDQVVVHIKDIEGADHPDDAAYDFIPEIHVEAGDTTVNKVHSNAFWQTELESMLTEKGVELVIVSGFAAEHCVLFTYNGAIERGFNTAMLQGGILSSREDAVQTTYRDRQIISYTVVELFAASLTHPKN</sequence>
<evidence type="ECO:0000313" key="5">
    <source>
        <dbReference type="Proteomes" id="UP001220962"/>
    </source>
</evidence>
<dbReference type="RefSeq" id="WP_047910168.1">
    <property type="nucleotide sequence ID" value="NZ_CP118101.1"/>
</dbReference>
<comment type="similarity">
    <text evidence="1">Belongs to the isochorismatase family.</text>
</comment>
<dbReference type="InterPro" id="IPR036380">
    <property type="entry name" value="Isochorismatase-like_sf"/>
</dbReference>
<dbReference type="PANTHER" id="PTHR43540:SF6">
    <property type="entry name" value="ISOCHORISMATASE-LIKE DOMAIN-CONTAINING PROTEIN"/>
    <property type="match status" value="1"/>
</dbReference>
<dbReference type="InterPro" id="IPR000868">
    <property type="entry name" value="Isochorismatase-like_dom"/>
</dbReference>
<dbReference type="InterPro" id="IPR050272">
    <property type="entry name" value="Isochorismatase-like_hydrls"/>
</dbReference>
<dbReference type="GO" id="GO:0016787">
    <property type="term" value="F:hydrolase activity"/>
    <property type="evidence" value="ECO:0007669"/>
    <property type="project" value="UniProtKB-KW"/>
</dbReference>
<evidence type="ECO:0000313" key="4">
    <source>
        <dbReference type="EMBL" id="WDH83992.1"/>
    </source>
</evidence>
<dbReference type="PANTHER" id="PTHR43540">
    <property type="entry name" value="PEROXYUREIDOACRYLATE/UREIDOACRYLATE AMIDOHYDROLASE-RELATED"/>
    <property type="match status" value="1"/>
</dbReference>
<evidence type="ECO:0000256" key="1">
    <source>
        <dbReference type="ARBA" id="ARBA00006336"/>
    </source>
</evidence>
<accession>A0AAX3N5S3</accession>
<proteinExistence type="inferred from homology"/>
<dbReference type="Gene3D" id="3.40.50.850">
    <property type="entry name" value="Isochorismatase-like"/>
    <property type="match status" value="1"/>
</dbReference>
<reference evidence="4" key="1">
    <citation type="submission" date="2023-02" db="EMBL/GenBank/DDBJ databases">
        <title>Pathogen: clinical or host-associated sample.</title>
        <authorList>
            <person name="Hergert J."/>
            <person name="Casey R."/>
            <person name="Wagner J."/>
            <person name="Young E.L."/>
            <person name="Oakeson K.F."/>
        </authorList>
    </citation>
    <scope>NUCLEOTIDE SEQUENCE</scope>
    <source>
        <strain evidence="4">2022CK-00830</strain>
    </source>
</reference>
<protein>
    <submittedName>
        <fullName evidence="4">Isochorismatase family protein</fullName>
    </submittedName>
</protein>
<feature type="domain" description="Isochorismatase-like" evidence="3">
    <location>
        <begin position="4"/>
        <end position="146"/>
    </location>
</feature>
<dbReference type="EMBL" id="CP118101">
    <property type="protein sequence ID" value="WDH83992.1"/>
    <property type="molecule type" value="Genomic_DNA"/>
</dbReference>
<evidence type="ECO:0000259" key="3">
    <source>
        <dbReference type="Pfam" id="PF00857"/>
    </source>
</evidence>
<dbReference type="Proteomes" id="UP001220962">
    <property type="component" value="Chromosome"/>
</dbReference>
<dbReference type="AlphaFoldDB" id="A0AAX3N5S3"/>
<organism evidence="4 5">
    <name type="scientific">Paenibacillus urinalis</name>
    <dbReference type="NCBI Taxonomy" id="521520"/>
    <lineage>
        <taxon>Bacteria</taxon>
        <taxon>Bacillati</taxon>
        <taxon>Bacillota</taxon>
        <taxon>Bacilli</taxon>
        <taxon>Bacillales</taxon>
        <taxon>Paenibacillaceae</taxon>
        <taxon>Paenibacillus</taxon>
    </lineage>
</organism>
<gene>
    <name evidence="4" type="ORF">PUW23_07195</name>
</gene>
<keyword evidence="2" id="KW-0378">Hydrolase</keyword>